<proteinExistence type="predicted"/>
<feature type="compositionally biased region" description="Basic and acidic residues" evidence="1">
    <location>
        <begin position="301"/>
        <end position="316"/>
    </location>
</feature>
<dbReference type="PANTHER" id="PTHR48421:SF1">
    <property type="entry name" value="MYCBP-ASSOCIATED PROTEIN"/>
    <property type="match status" value="1"/>
</dbReference>
<dbReference type="Gene3D" id="2.60.40.10">
    <property type="entry name" value="Immunoglobulins"/>
    <property type="match status" value="1"/>
</dbReference>
<evidence type="ECO:0000256" key="1">
    <source>
        <dbReference type="SAM" id="MobiDB-lite"/>
    </source>
</evidence>
<gene>
    <name evidence="2" type="ORF">HK097_005128</name>
</gene>
<feature type="region of interest" description="Disordered" evidence="1">
    <location>
        <begin position="376"/>
        <end position="436"/>
    </location>
</feature>
<evidence type="ECO:0000313" key="2">
    <source>
        <dbReference type="EMBL" id="KAJ3032732.1"/>
    </source>
</evidence>
<feature type="compositionally biased region" description="Basic and acidic residues" evidence="1">
    <location>
        <begin position="420"/>
        <end position="436"/>
    </location>
</feature>
<accession>A0AAD5S0P3</accession>
<feature type="non-terminal residue" evidence="2">
    <location>
        <position position="1"/>
    </location>
</feature>
<dbReference type="EMBL" id="JADGJD010002406">
    <property type="protein sequence ID" value="KAJ3032732.1"/>
    <property type="molecule type" value="Genomic_DNA"/>
</dbReference>
<dbReference type="AlphaFoldDB" id="A0AAD5S0P3"/>
<comment type="caution">
    <text evidence="2">The sequence shown here is derived from an EMBL/GenBank/DDBJ whole genome shotgun (WGS) entry which is preliminary data.</text>
</comment>
<reference evidence="2" key="1">
    <citation type="submission" date="2020-05" db="EMBL/GenBank/DDBJ databases">
        <title>Phylogenomic resolution of chytrid fungi.</title>
        <authorList>
            <person name="Stajich J.E."/>
            <person name="Amses K."/>
            <person name="Simmons R."/>
            <person name="Seto K."/>
            <person name="Myers J."/>
            <person name="Bonds A."/>
            <person name="Quandt C.A."/>
            <person name="Barry K."/>
            <person name="Liu P."/>
            <person name="Grigoriev I."/>
            <person name="Longcore J.E."/>
            <person name="James T.Y."/>
        </authorList>
    </citation>
    <scope>NUCLEOTIDE SEQUENCE</scope>
    <source>
        <strain evidence="2">JEL0318</strain>
    </source>
</reference>
<dbReference type="InterPro" id="IPR032707">
    <property type="entry name" value="MYCBPAP"/>
</dbReference>
<dbReference type="Proteomes" id="UP001212841">
    <property type="component" value="Unassembled WGS sequence"/>
</dbReference>
<dbReference type="InterPro" id="IPR013783">
    <property type="entry name" value="Ig-like_fold"/>
</dbReference>
<feature type="compositionally biased region" description="Low complexity" evidence="1">
    <location>
        <begin position="320"/>
        <end position="353"/>
    </location>
</feature>
<organism evidence="2 3">
    <name type="scientific">Rhizophlyctis rosea</name>
    <dbReference type="NCBI Taxonomy" id="64517"/>
    <lineage>
        <taxon>Eukaryota</taxon>
        <taxon>Fungi</taxon>
        <taxon>Fungi incertae sedis</taxon>
        <taxon>Chytridiomycota</taxon>
        <taxon>Chytridiomycota incertae sedis</taxon>
        <taxon>Chytridiomycetes</taxon>
        <taxon>Rhizophlyctidales</taxon>
        <taxon>Rhizophlyctidaceae</taxon>
        <taxon>Rhizophlyctis</taxon>
    </lineage>
</organism>
<protein>
    <submittedName>
        <fullName evidence="2">Uncharacterized protein</fullName>
    </submittedName>
</protein>
<keyword evidence="3" id="KW-1185">Reference proteome</keyword>
<sequence length="476" mass="50948">LVFPTKRLGYETVLGEVGSSSLTVHNRGKGAVGFEWVLEGKSGGLKTKAVHDGVQRFYFYHRKGVILPNTAFDFPIMFKSANPGIFTQRYRLVTTPRVPEWVDMTVTLQGIAIEPDTTLSKRLEIEKMLERRQATTAATETINTIFRNLFRPRPAVSSSAGIDAKGMKKKGGEEEVFERVNEGLHLYYTPKMYSEFTQIARDTWSVLGMVDGEWDGDVRRLNNLVESIPHVDTRSLHLRRLNDAVVEASVEPDGGKGNLLVVIGSDILMDLADEIANISEELRKEKGLPLVRSCSIFPISEDTREDLPQTHEDRRPSPPSNTAPAAGGGAAAANPVPNVEAGKKGGAAAPAAKEPAGKKGAASAAAAGGKVAAGGGAGGGGGGGKGAAKGQKGGVEVPQTAGPPADQEEPRNPIVLTKLSVREKKPDSSRGWSRERQLAEAEYKREFKQMVHGLVDAAITRMCALFDDADAGDGGE</sequence>
<dbReference type="Pfam" id="PF14646">
    <property type="entry name" value="MYCBPAP"/>
    <property type="match status" value="1"/>
</dbReference>
<dbReference type="PANTHER" id="PTHR48421">
    <property type="entry name" value="MYCBP-ASSOCIATED PROTEIN"/>
    <property type="match status" value="1"/>
</dbReference>
<feature type="compositionally biased region" description="Gly residues" evidence="1">
    <location>
        <begin position="376"/>
        <end position="393"/>
    </location>
</feature>
<name>A0AAD5S0P3_9FUNG</name>
<evidence type="ECO:0000313" key="3">
    <source>
        <dbReference type="Proteomes" id="UP001212841"/>
    </source>
</evidence>
<feature type="region of interest" description="Disordered" evidence="1">
    <location>
        <begin position="301"/>
        <end position="353"/>
    </location>
</feature>